<organism evidence="2 3">
    <name type="scientific">Recurvomyces mirabilis</name>
    <dbReference type="NCBI Taxonomy" id="574656"/>
    <lineage>
        <taxon>Eukaryota</taxon>
        <taxon>Fungi</taxon>
        <taxon>Dikarya</taxon>
        <taxon>Ascomycota</taxon>
        <taxon>Pezizomycotina</taxon>
        <taxon>Dothideomycetes</taxon>
        <taxon>Dothideomycetidae</taxon>
        <taxon>Mycosphaerellales</taxon>
        <taxon>Teratosphaeriaceae</taxon>
        <taxon>Recurvomyces</taxon>
    </lineage>
</organism>
<dbReference type="Proteomes" id="UP001274830">
    <property type="component" value="Unassembled WGS sequence"/>
</dbReference>
<reference evidence="2" key="1">
    <citation type="submission" date="2023-07" db="EMBL/GenBank/DDBJ databases">
        <title>Black Yeasts Isolated from many extreme environments.</title>
        <authorList>
            <person name="Coleine C."/>
            <person name="Stajich J.E."/>
            <person name="Selbmann L."/>
        </authorList>
    </citation>
    <scope>NUCLEOTIDE SEQUENCE</scope>
    <source>
        <strain evidence="2">CCFEE 5485</strain>
    </source>
</reference>
<name>A0AAE0WPC2_9PEZI</name>
<feature type="compositionally biased region" description="Basic residues" evidence="1">
    <location>
        <begin position="163"/>
        <end position="173"/>
    </location>
</feature>
<feature type="compositionally biased region" description="Basic and acidic residues" evidence="1">
    <location>
        <begin position="50"/>
        <end position="66"/>
    </location>
</feature>
<feature type="region of interest" description="Disordered" evidence="1">
    <location>
        <begin position="148"/>
        <end position="203"/>
    </location>
</feature>
<feature type="region of interest" description="Disordered" evidence="1">
    <location>
        <begin position="324"/>
        <end position="365"/>
    </location>
</feature>
<feature type="region of interest" description="Disordered" evidence="1">
    <location>
        <begin position="31"/>
        <end position="132"/>
    </location>
</feature>
<keyword evidence="3" id="KW-1185">Reference proteome</keyword>
<feature type="compositionally biased region" description="Polar residues" evidence="1">
    <location>
        <begin position="87"/>
        <end position="112"/>
    </location>
</feature>
<evidence type="ECO:0000313" key="3">
    <source>
        <dbReference type="Proteomes" id="UP001274830"/>
    </source>
</evidence>
<accession>A0AAE0WPC2</accession>
<sequence>MASCTSVRRRPLANANIRIDVLSVVFETSSRVATDSPCDSLSPLNPDFSDNDRNDKKPYRKQDTSKPDAGSHAVHVQTKQEPHFTSPPAQESNINAEATPSQSTTQACSPRSPSLCLSRDNRPAGLRLKNSNGLTTITSTNLRQRIFDGQNDVCDSRSQEARPKHKSSGRRPKTPAPPPPQMGNKPSSLNGSPTPAADDASLSSVVHNPARVWRKSSTNLFKRFDSKSPLPRPLTATSIIVTASGGAESPESPVDPFIDPAHAARDSIIMLPSASETTMTDELASRPLSASTTVKEARGCKSYTDFGVMTVSEAEKRPASVLLNPRSTLSPTLPTPSPLPEDSPHKYGLKDHMDTPEKMLEPPEDLNVQKARRRSSGLEIFNVNRHDLLPTYVHITD</sequence>
<feature type="compositionally biased region" description="Polar residues" evidence="1">
    <location>
        <begin position="31"/>
        <end position="43"/>
    </location>
</feature>
<evidence type="ECO:0000313" key="2">
    <source>
        <dbReference type="EMBL" id="KAK3675331.1"/>
    </source>
</evidence>
<proteinExistence type="predicted"/>
<dbReference type="EMBL" id="JAUTXT010000015">
    <property type="protein sequence ID" value="KAK3675331.1"/>
    <property type="molecule type" value="Genomic_DNA"/>
</dbReference>
<gene>
    <name evidence="2" type="ORF">LTR78_004841</name>
</gene>
<feature type="compositionally biased region" description="Polar residues" evidence="1">
    <location>
        <begin position="184"/>
        <end position="193"/>
    </location>
</feature>
<comment type="caution">
    <text evidence="2">The sequence shown here is derived from an EMBL/GenBank/DDBJ whole genome shotgun (WGS) entry which is preliminary data.</text>
</comment>
<feature type="compositionally biased region" description="Basic and acidic residues" evidence="1">
    <location>
        <begin position="342"/>
        <end position="361"/>
    </location>
</feature>
<dbReference type="AlphaFoldDB" id="A0AAE0WPC2"/>
<evidence type="ECO:0000256" key="1">
    <source>
        <dbReference type="SAM" id="MobiDB-lite"/>
    </source>
</evidence>
<protein>
    <submittedName>
        <fullName evidence="2">Uncharacterized protein</fullName>
    </submittedName>
</protein>